<sequence length="159" mass="17369">MHSQPTSIPDISLTHARHNTEPSFAESRFVPDVIHVKPYTPTSRSKRSRLPENVKSSAVVPAKIQSSSFRIPPKAIHDGKSLSILSLAPIGKMVLRVGAPSIGIQSPGAPISKYKVDPTTSSGMRVLDSERVLFNHLDEEVADLCGENFTLEEVENMPM</sequence>
<dbReference type="OrthoDB" id="3260134at2759"/>
<proteinExistence type="predicted"/>
<gene>
    <name evidence="1" type="ORF">K435DRAFT_874025</name>
</gene>
<evidence type="ECO:0000313" key="2">
    <source>
        <dbReference type="Proteomes" id="UP000297245"/>
    </source>
</evidence>
<keyword evidence="2" id="KW-1185">Reference proteome</keyword>
<reference evidence="1 2" key="1">
    <citation type="journal article" date="2019" name="Nat. Ecol. Evol.">
        <title>Megaphylogeny resolves global patterns of mushroom evolution.</title>
        <authorList>
            <person name="Varga T."/>
            <person name="Krizsan K."/>
            <person name="Foldi C."/>
            <person name="Dima B."/>
            <person name="Sanchez-Garcia M."/>
            <person name="Sanchez-Ramirez S."/>
            <person name="Szollosi G.J."/>
            <person name="Szarkandi J.G."/>
            <person name="Papp V."/>
            <person name="Albert L."/>
            <person name="Andreopoulos W."/>
            <person name="Angelini C."/>
            <person name="Antonin V."/>
            <person name="Barry K.W."/>
            <person name="Bougher N.L."/>
            <person name="Buchanan P."/>
            <person name="Buyck B."/>
            <person name="Bense V."/>
            <person name="Catcheside P."/>
            <person name="Chovatia M."/>
            <person name="Cooper J."/>
            <person name="Damon W."/>
            <person name="Desjardin D."/>
            <person name="Finy P."/>
            <person name="Geml J."/>
            <person name="Haridas S."/>
            <person name="Hughes K."/>
            <person name="Justo A."/>
            <person name="Karasinski D."/>
            <person name="Kautmanova I."/>
            <person name="Kiss B."/>
            <person name="Kocsube S."/>
            <person name="Kotiranta H."/>
            <person name="LaButti K.M."/>
            <person name="Lechner B.E."/>
            <person name="Liimatainen K."/>
            <person name="Lipzen A."/>
            <person name="Lukacs Z."/>
            <person name="Mihaltcheva S."/>
            <person name="Morgado L.N."/>
            <person name="Niskanen T."/>
            <person name="Noordeloos M.E."/>
            <person name="Ohm R.A."/>
            <person name="Ortiz-Santana B."/>
            <person name="Ovrebo C."/>
            <person name="Racz N."/>
            <person name="Riley R."/>
            <person name="Savchenko A."/>
            <person name="Shiryaev A."/>
            <person name="Soop K."/>
            <person name="Spirin V."/>
            <person name="Szebenyi C."/>
            <person name="Tomsovsky M."/>
            <person name="Tulloss R.E."/>
            <person name="Uehling J."/>
            <person name="Grigoriev I.V."/>
            <person name="Vagvolgyi C."/>
            <person name="Papp T."/>
            <person name="Martin F.M."/>
            <person name="Miettinen O."/>
            <person name="Hibbett D.S."/>
            <person name="Nagy L.G."/>
        </authorList>
    </citation>
    <scope>NUCLEOTIDE SEQUENCE [LARGE SCALE GENOMIC DNA]</scope>
    <source>
        <strain evidence="1 2">CBS 962.96</strain>
    </source>
</reference>
<organism evidence="1 2">
    <name type="scientific">Dendrothele bispora (strain CBS 962.96)</name>
    <dbReference type="NCBI Taxonomy" id="1314807"/>
    <lineage>
        <taxon>Eukaryota</taxon>
        <taxon>Fungi</taxon>
        <taxon>Dikarya</taxon>
        <taxon>Basidiomycota</taxon>
        <taxon>Agaricomycotina</taxon>
        <taxon>Agaricomycetes</taxon>
        <taxon>Agaricomycetidae</taxon>
        <taxon>Agaricales</taxon>
        <taxon>Agaricales incertae sedis</taxon>
        <taxon>Dendrothele</taxon>
    </lineage>
</organism>
<dbReference type="AlphaFoldDB" id="A0A4S8KY22"/>
<protein>
    <submittedName>
        <fullName evidence="1">Uncharacterized protein</fullName>
    </submittedName>
</protein>
<name>A0A4S8KY22_DENBC</name>
<dbReference type="EMBL" id="ML179871">
    <property type="protein sequence ID" value="THU80771.1"/>
    <property type="molecule type" value="Genomic_DNA"/>
</dbReference>
<accession>A0A4S8KY22</accession>
<evidence type="ECO:0000313" key="1">
    <source>
        <dbReference type="EMBL" id="THU80771.1"/>
    </source>
</evidence>
<dbReference type="Proteomes" id="UP000297245">
    <property type="component" value="Unassembled WGS sequence"/>
</dbReference>